<keyword evidence="4" id="KW-0808">Transferase</keyword>
<dbReference type="CDD" id="cd06225">
    <property type="entry name" value="HAMP"/>
    <property type="match status" value="1"/>
</dbReference>
<dbReference type="PANTHER" id="PTHR34220">
    <property type="entry name" value="SENSOR HISTIDINE KINASE YPDA"/>
    <property type="match status" value="1"/>
</dbReference>
<feature type="transmembrane region" description="Helical" evidence="7">
    <location>
        <begin position="15"/>
        <end position="38"/>
    </location>
</feature>
<dbReference type="InterPro" id="IPR010559">
    <property type="entry name" value="Sig_transdc_His_kin_internal"/>
</dbReference>
<evidence type="ECO:0000259" key="8">
    <source>
        <dbReference type="PROSITE" id="PS50885"/>
    </source>
</evidence>
<dbReference type="OrthoDB" id="9776552at2"/>
<dbReference type="Pfam" id="PF00672">
    <property type="entry name" value="HAMP"/>
    <property type="match status" value="1"/>
</dbReference>
<dbReference type="SUPFAM" id="SSF55874">
    <property type="entry name" value="ATPase domain of HSP90 chaperone/DNA topoisomerase II/histidine kinase"/>
    <property type="match status" value="1"/>
</dbReference>
<keyword evidence="5 9" id="KW-0418">Kinase</keyword>
<dbReference type="SUPFAM" id="SSF158472">
    <property type="entry name" value="HAMP domain-like"/>
    <property type="match status" value="1"/>
</dbReference>
<dbReference type="KEGG" id="bse:Bsel_2830"/>
<comment type="subcellular location">
    <subcellularLocation>
        <location evidence="1">Cell membrane</location>
        <topology evidence="1">Multi-pass membrane protein</topology>
    </subcellularLocation>
</comment>
<dbReference type="HOGENOM" id="CLU_020473_6_0_9"/>
<accession>D6XZ36</accession>
<dbReference type="STRING" id="439292.Bsel_2830"/>
<dbReference type="AlphaFoldDB" id="D6XZ36"/>
<proteinExistence type="predicted"/>
<feature type="domain" description="HAMP" evidence="8">
    <location>
        <begin position="305"/>
        <end position="357"/>
    </location>
</feature>
<dbReference type="Gene3D" id="6.10.340.10">
    <property type="match status" value="1"/>
</dbReference>
<evidence type="ECO:0000256" key="6">
    <source>
        <dbReference type="ARBA" id="ARBA00023136"/>
    </source>
</evidence>
<gene>
    <name evidence="9" type="ordered locus">Bsel_2830</name>
</gene>
<dbReference type="RefSeq" id="WP_013173734.1">
    <property type="nucleotide sequence ID" value="NC_014219.1"/>
</dbReference>
<evidence type="ECO:0000313" key="10">
    <source>
        <dbReference type="Proteomes" id="UP000000271"/>
    </source>
</evidence>
<evidence type="ECO:0000313" key="9">
    <source>
        <dbReference type="EMBL" id="ADI00321.1"/>
    </source>
</evidence>
<dbReference type="Pfam" id="PF02518">
    <property type="entry name" value="HATPase_c"/>
    <property type="match status" value="1"/>
</dbReference>
<protein>
    <submittedName>
        <fullName evidence="9">Integral membrane sensor signal transduction histidine kinase</fullName>
    </submittedName>
</protein>
<name>D6XZ36_BACIE</name>
<organism evidence="9 10">
    <name type="scientific">Bacillus selenitireducens (strain ATCC 700615 / DSM 15326 / MLS10)</name>
    <dbReference type="NCBI Taxonomy" id="439292"/>
    <lineage>
        <taxon>Bacteria</taxon>
        <taxon>Bacillati</taxon>
        <taxon>Bacillota</taxon>
        <taxon>Bacilli</taxon>
        <taxon>Bacillales</taxon>
        <taxon>Bacillaceae</taxon>
        <taxon>Salisediminibacterium</taxon>
    </lineage>
</organism>
<evidence type="ECO:0000256" key="7">
    <source>
        <dbReference type="SAM" id="Phobius"/>
    </source>
</evidence>
<dbReference type="InterPro" id="IPR036890">
    <property type="entry name" value="HATPase_C_sf"/>
</dbReference>
<evidence type="ECO:0000256" key="4">
    <source>
        <dbReference type="ARBA" id="ARBA00022679"/>
    </source>
</evidence>
<dbReference type="InterPro" id="IPR003594">
    <property type="entry name" value="HATPase_dom"/>
</dbReference>
<evidence type="ECO:0000256" key="5">
    <source>
        <dbReference type="ARBA" id="ARBA00022777"/>
    </source>
</evidence>
<dbReference type="InterPro" id="IPR050640">
    <property type="entry name" value="Bact_2-comp_sensor_kinase"/>
</dbReference>
<keyword evidence="2" id="KW-1003">Cell membrane</keyword>
<keyword evidence="6 7" id="KW-0472">Membrane</keyword>
<dbReference type="PROSITE" id="PS50885">
    <property type="entry name" value="HAMP"/>
    <property type="match status" value="1"/>
</dbReference>
<keyword evidence="7" id="KW-1133">Transmembrane helix</keyword>
<keyword evidence="3" id="KW-0597">Phosphoprotein</keyword>
<dbReference type="Pfam" id="PF06580">
    <property type="entry name" value="His_kinase"/>
    <property type="match status" value="1"/>
</dbReference>
<dbReference type="InterPro" id="IPR003660">
    <property type="entry name" value="HAMP_dom"/>
</dbReference>
<keyword evidence="10" id="KW-1185">Reference proteome</keyword>
<evidence type="ECO:0000256" key="3">
    <source>
        <dbReference type="ARBA" id="ARBA00022553"/>
    </source>
</evidence>
<dbReference type="Proteomes" id="UP000000271">
    <property type="component" value="Chromosome"/>
</dbReference>
<dbReference type="SMART" id="SM00304">
    <property type="entry name" value="HAMP"/>
    <property type="match status" value="1"/>
</dbReference>
<dbReference type="PANTHER" id="PTHR34220:SF7">
    <property type="entry name" value="SENSOR HISTIDINE KINASE YPDA"/>
    <property type="match status" value="1"/>
</dbReference>
<dbReference type="GO" id="GO:0000155">
    <property type="term" value="F:phosphorelay sensor kinase activity"/>
    <property type="evidence" value="ECO:0007669"/>
    <property type="project" value="InterPro"/>
</dbReference>
<dbReference type="EMBL" id="CP001791">
    <property type="protein sequence ID" value="ADI00321.1"/>
    <property type="molecule type" value="Genomic_DNA"/>
</dbReference>
<evidence type="ECO:0000256" key="1">
    <source>
        <dbReference type="ARBA" id="ARBA00004651"/>
    </source>
</evidence>
<evidence type="ECO:0000256" key="2">
    <source>
        <dbReference type="ARBA" id="ARBA00022475"/>
    </source>
</evidence>
<reference evidence="9" key="1">
    <citation type="submission" date="2009-10" db="EMBL/GenBank/DDBJ databases">
        <title>Complete sequence of Bacillus selenitireducens MLS10.</title>
        <authorList>
            <consortium name="US DOE Joint Genome Institute"/>
            <person name="Lucas S."/>
            <person name="Copeland A."/>
            <person name="Lapidus A."/>
            <person name="Glavina del Rio T."/>
            <person name="Dalin E."/>
            <person name="Tice H."/>
            <person name="Bruce D."/>
            <person name="Goodwin L."/>
            <person name="Pitluck S."/>
            <person name="Sims D."/>
            <person name="Brettin T."/>
            <person name="Detter J.C."/>
            <person name="Han C."/>
            <person name="Larimer F."/>
            <person name="Land M."/>
            <person name="Hauser L."/>
            <person name="Kyrpides N."/>
            <person name="Ovchinnikova G."/>
            <person name="Stolz J."/>
        </authorList>
    </citation>
    <scope>NUCLEOTIDE SEQUENCE [LARGE SCALE GENOMIC DNA]</scope>
    <source>
        <strain evidence="9">MLS10</strain>
    </source>
</reference>
<sequence length="588" mass="66222">MRGPLKIPNTLRNQILILFSSVMVVVLLTAGLLTYNLVTDILKENAENQLEQTAQEQLNRIDSQFETIDLITTQIATNPSVQSILTSRQDGLIPTFTQRQSMQEIVNNYQAYTSGMPSFEMYFPNYARLYPLNELQLPIRMDSTWVELAEEENGRIIWAGSDPLDENAYLTIRQINLIDRDFSRGGYLVTKIDRNYFNLESRLQAYEETDNLAILFDQTGSYITSNLEEDVLAGLNVAESERTVQIEGAEYLQVQVESAQTGFMLSLYTPLNNLLAGITGIGTAILIAGSVGLMVFTVTSFHISQIITAPLERLTAAMKRARQGELETTPDISSTTEMNELNHSYNDMVERTNHLIREVYEKELMQNQAELKALQAQINPHFLFNTLEALYWSIDEKDPESAEMIITMSDLFRYTISDSASSTDWVTLEEEAAHIEDYLRIMQLRFGDEMTWTIDLPTELAHLPVPKLLIQPIVENAVLHGISQKSERGHIAITVQRMNESPKRIAVTVTDDGVGMTEATKEALFHENRHTNSHVGQTGKRIAMINCLERLIRNYPDHEMGDAIQVVSEPGQGTTVTLCIPEKGGTAS</sequence>
<keyword evidence="7" id="KW-0812">Transmembrane</keyword>
<dbReference type="eggNOG" id="COG2972">
    <property type="taxonomic scope" value="Bacteria"/>
</dbReference>
<dbReference type="GO" id="GO:0005886">
    <property type="term" value="C:plasma membrane"/>
    <property type="evidence" value="ECO:0007669"/>
    <property type="project" value="UniProtKB-SubCell"/>
</dbReference>
<dbReference type="Gene3D" id="3.30.565.10">
    <property type="entry name" value="Histidine kinase-like ATPase, C-terminal domain"/>
    <property type="match status" value="1"/>
</dbReference>
<feature type="transmembrane region" description="Helical" evidence="7">
    <location>
        <begin position="274"/>
        <end position="296"/>
    </location>
</feature>